<reference evidence="2 3" key="1">
    <citation type="submission" date="2018-03" db="EMBL/GenBank/DDBJ databases">
        <authorList>
            <person name="Guldener U."/>
        </authorList>
    </citation>
    <scope>NUCLEOTIDE SEQUENCE [LARGE SCALE GENOMIC DNA]</scope>
    <source>
        <strain evidence="2 3">DAOM196992</strain>
    </source>
</reference>
<proteinExistence type="predicted"/>
<sequence length="151" mass="16408">MPVVHATDRLELRFMTNGTSLAARRDAQSKAWGGLEWGATRVARVQGRGSWNMWALCCPSGGSSCGTTTMLDGERRRKLAPGRSSERYPYLASPTPGARRWAIARCGPAVSGRKSSIGLASMVRTGASRAREARVCLGRNYPALARSFRLH</sequence>
<feature type="region of interest" description="Disordered" evidence="1">
    <location>
        <begin position="68"/>
        <end position="89"/>
    </location>
</feature>
<evidence type="ECO:0000313" key="2">
    <source>
        <dbReference type="EMBL" id="SPO41274.1"/>
    </source>
</evidence>
<accession>A0A5C3FA30</accession>
<evidence type="ECO:0000313" key="3">
    <source>
        <dbReference type="Proteomes" id="UP000323386"/>
    </source>
</evidence>
<protein>
    <submittedName>
        <fullName evidence="2">Uncharacterized protein</fullName>
    </submittedName>
</protein>
<dbReference type="Proteomes" id="UP000323386">
    <property type="component" value="Unassembled WGS sequence"/>
</dbReference>
<dbReference type="EMBL" id="OOIP01000026">
    <property type="protein sequence ID" value="SPO41274.1"/>
    <property type="molecule type" value="Genomic_DNA"/>
</dbReference>
<evidence type="ECO:0000256" key="1">
    <source>
        <dbReference type="SAM" id="MobiDB-lite"/>
    </source>
</evidence>
<dbReference type="AlphaFoldDB" id="A0A5C3FA30"/>
<keyword evidence="3" id="KW-1185">Reference proteome</keyword>
<gene>
    <name evidence="2" type="ORF">PSFLO_06756</name>
</gene>
<organism evidence="2 3">
    <name type="scientific">Pseudozyma flocculosa</name>
    <dbReference type="NCBI Taxonomy" id="84751"/>
    <lineage>
        <taxon>Eukaryota</taxon>
        <taxon>Fungi</taxon>
        <taxon>Dikarya</taxon>
        <taxon>Basidiomycota</taxon>
        <taxon>Ustilaginomycotina</taxon>
        <taxon>Ustilaginomycetes</taxon>
        <taxon>Ustilaginales</taxon>
        <taxon>Ustilaginaceae</taxon>
        <taxon>Pseudozyma</taxon>
    </lineage>
</organism>
<name>A0A5C3FA30_9BASI</name>